<evidence type="ECO:0000256" key="1">
    <source>
        <dbReference type="SAM" id="MobiDB-lite"/>
    </source>
</evidence>
<sequence>MDRPSWNDTLRAAVSSCCASIPCFPRRSSPADDADDQQHYAPLGPDWSIAARRARADELEGLLRDEDRHHGDGADIDAAVDADAISLHSHLGPRGRARVPPRTPRHISLWGWNLFGVGRKPASGGVQLPAGSADPLHRAEGSVRRRDSEESTAALLSRAAMDPTPETLTEDQVERRARRKARKEMKRLARALRESGASSNQLLFDADESPAASPDPRDLSHQFMPTPQMVPHVDEDPEGEADLDGAVYARAAPRASLNGSQSRSSGRSSTSGSGSIPYSPSPLSGFARHSLQPPPPKARKTKSKKSKSSATSSTLGPESPTFGAFVAAPSKTFDGTPGDFDGTPGGLDDGFDGTPGSLASPDGTPVLPWEAFPREAMPSPGLSRPANRARSSSGAFLANMS</sequence>
<feature type="region of interest" description="Disordered" evidence="1">
    <location>
        <begin position="26"/>
        <end position="45"/>
    </location>
</feature>
<accession>A0AAD2H7U2</accession>
<dbReference type="AlphaFoldDB" id="A0AAD2H7U2"/>
<feature type="compositionally biased region" description="Low complexity" evidence="1">
    <location>
        <begin position="332"/>
        <end position="342"/>
    </location>
</feature>
<feature type="compositionally biased region" description="Basic residues" evidence="1">
    <location>
        <begin position="297"/>
        <end position="307"/>
    </location>
</feature>
<evidence type="ECO:0000313" key="3">
    <source>
        <dbReference type="Proteomes" id="UP001295794"/>
    </source>
</evidence>
<reference evidence="2" key="1">
    <citation type="submission" date="2023-11" db="EMBL/GenBank/DDBJ databases">
        <authorList>
            <person name="De Vega J J."/>
            <person name="De Vega J J."/>
        </authorList>
    </citation>
    <scope>NUCLEOTIDE SEQUENCE</scope>
</reference>
<gene>
    <name evidence="2" type="ORF">MYCIT1_LOCUS12372</name>
</gene>
<feature type="compositionally biased region" description="Basic residues" evidence="1">
    <location>
        <begin position="176"/>
        <end position="190"/>
    </location>
</feature>
<feature type="compositionally biased region" description="Basic and acidic residues" evidence="1">
    <location>
        <begin position="135"/>
        <end position="149"/>
    </location>
</feature>
<dbReference type="EMBL" id="CAVNYO010000138">
    <property type="protein sequence ID" value="CAK5268982.1"/>
    <property type="molecule type" value="Genomic_DNA"/>
</dbReference>
<keyword evidence="3" id="KW-1185">Reference proteome</keyword>
<protein>
    <submittedName>
        <fullName evidence="2">Uncharacterized protein</fullName>
    </submittedName>
</protein>
<feature type="region of interest" description="Disordered" evidence="1">
    <location>
        <begin position="253"/>
        <end position="401"/>
    </location>
</feature>
<comment type="caution">
    <text evidence="2">The sequence shown here is derived from an EMBL/GenBank/DDBJ whole genome shotgun (WGS) entry which is preliminary data.</text>
</comment>
<feature type="compositionally biased region" description="Low complexity" evidence="1">
    <location>
        <begin position="256"/>
        <end position="285"/>
    </location>
</feature>
<proteinExistence type="predicted"/>
<feature type="compositionally biased region" description="Polar residues" evidence="1">
    <location>
        <begin position="389"/>
        <end position="401"/>
    </location>
</feature>
<dbReference type="Proteomes" id="UP001295794">
    <property type="component" value="Unassembled WGS sequence"/>
</dbReference>
<feature type="region of interest" description="Disordered" evidence="1">
    <location>
        <begin position="127"/>
        <end position="240"/>
    </location>
</feature>
<name>A0AAD2H7U2_9AGAR</name>
<evidence type="ECO:0000313" key="2">
    <source>
        <dbReference type="EMBL" id="CAK5268982.1"/>
    </source>
</evidence>
<organism evidence="2 3">
    <name type="scientific">Mycena citricolor</name>
    <dbReference type="NCBI Taxonomy" id="2018698"/>
    <lineage>
        <taxon>Eukaryota</taxon>
        <taxon>Fungi</taxon>
        <taxon>Dikarya</taxon>
        <taxon>Basidiomycota</taxon>
        <taxon>Agaricomycotina</taxon>
        <taxon>Agaricomycetes</taxon>
        <taxon>Agaricomycetidae</taxon>
        <taxon>Agaricales</taxon>
        <taxon>Marasmiineae</taxon>
        <taxon>Mycenaceae</taxon>
        <taxon>Mycena</taxon>
    </lineage>
</organism>